<dbReference type="SUPFAM" id="SSF81383">
    <property type="entry name" value="F-box domain"/>
    <property type="match status" value="1"/>
</dbReference>
<dbReference type="InterPro" id="IPR050796">
    <property type="entry name" value="SCF_F-box_component"/>
</dbReference>
<dbReference type="Gene3D" id="1.20.1280.50">
    <property type="match status" value="1"/>
</dbReference>
<evidence type="ECO:0000313" key="3">
    <source>
        <dbReference type="EMBL" id="KAJ9554354.1"/>
    </source>
</evidence>
<gene>
    <name evidence="3" type="ORF">OSB04_018399</name>
</gene>
<dbReference type="AlphaFoldDB" id="A0AA38T4S3"/>
<name>A0AA38T4S3_9ASTR</name>
<feature type="domain" description="F-box associated beta-propeller type 3" evidence="1">
    <location>
        <begin position="104"/>
        <end position="329"/>
    </location>
</feature>
<dbReference type="PANTHER" id="PTHR31672">
    <property type="entry name" value="BNACNNG10540D PROTEIN"/>
    <property type="match status" value="1"/>
</dbReference>
<dbReference type="InterPro" id="IPR001810">
    <property type="entry name" value="F-box_dom"/>
</dbReference>
<dbReference type="PANTHER" id="PTHR31672:SF13">
    <property type="entry name" value="F-BOX PROTEIN CPR30-LIKE"/>
    <property type="match status" value="1"/>
</dbReference>
<comment type="caution">
    <text evidence="3">The sequence shown here is derived from an EMBL/GenBank/DDBJ whole genome shotgun (WGS) entry which is preliminary data.</text>
</comment>
<evidence type="ECO:0000259" key="1">
    <source>
        <dbReference type="Pfam" id="PF08268"/>
    </source>
</evidence>
<keyword evidence="4" id="KW-1185">Reference proteome</keyword>
<dbReference type="EMBL" id="JARYMX010000004">
    <property type="protein sequence ID" value="KAJ9554354.1"/>
    <property type="molecule type" value="Genomic_DNA"/>
</dbReference>
<dbReference type="InterPro" id="IPR013187">
    <property type="entry name" value="F-box-assoc_dom_typ3"/>
</dbReference>
<reference evidence="3" key="1">
    <citation type="submission" date="2023-03" db="EMBL/GenBank/DDBJ databases">
        <title>Chromosome-scale reference genome and RAD-based genetic map of yellow starthistle (Centaurea solstitialis) reveal putative structural variation and QTLs associated with invader traits.</title>
        <authorList>
            <person name="Reatini B."/>
            <person name="Cang F.A."/>
            <person name="Jiang Q."/>
            <person name="Mckibben M.T.W."/>
            <person name="Barker M.S."/>
            <person name="Rieseberg L.H."/>
            <person name="Dlugosch K.M."/>
        </authorList>
    </citation>
    <scope>NUCLEOTIDE SEQUENCE</scope>
    <source>
        <strain evidence="3">CAN-66</strain>
        <tissue evidence="3">Leaf</tissue>
    </source>
</reference>
<dbReference type="NCBIfam" id="TIGR01640">
    <property type="entry name" value="F_box_assoc_1"/>
    <property type="match status" value="1"/>
</dbReference>
<dbReference type="Proteomes" id="UP001172457">
    <property type="component" value="Chromosome 4"/>
</dbReference>
<accession>A0AA38T4S3</accession>
<sequence length="399" mass="45333">MASSQQPTSMENLPHDILLYILIRLPAKQLGQMRCVSKPWDFLLSQPSFVKSHLHRSTNLNDEIFLVLSDGNYDEDTFSITPHDFSRSPRLDFPGFIKLPAIPFSARNKVIFFGSVNGLISFGFPSHHGDDFVVKIWNPSLSAVLTVPSSDYKQHFDCLHFRFGYDPKTDDYKIVKLMSSSGIWCRLVINMHEYDFFTVGRSFIRNAEDLVEGEVYSMKKGSWKLITNRLSSHVTMFSDEETVCVDGHDGHLHWLGYVEGRQMIVSFDLGLESFGEISLPDSVNVYWNGLGIYGGKLCVTSFSRFDHYEVWVMNEYGVTDSWVKMNVFSDSSGEMGPYGFTSTNKFLFRSLSDCPDFDNPGVEKVESFMIRDGGDPDEIKIVRYVDSLVWVAPAKHGAC</sequence>
<dbReference type="Pfam" id="PF08268">
    <property type="entry name" value="FBA_3"/>
    <property type="match status" value="1"/>
</dbReference>
<organism evidence="3 4">
    <name type="scientific">Centaurea solstitialis</name>
    <name type="common">yellow star-thistle</name>
    <dbReference type="NCBI Taxonomy" id="347529"/>
    <lineage>
        <taxon>Eukaryota</taxon>
        <taxon>Viridiplantae</taxon>
        <taxon>Streptophyta</taxon>
        <taxon>Embryophyta</taxon>
        <taxon>Tracheophyta</taxon>
        <taxon>Spermatophyta</taxon>
        <taxon>Magnoliopsida</taxon>
        <taxon>eudicotyledons</taxon>
        <taxon>Gunneridae</taxon>
        <taxon>Pentapetalae</taxon>
        <taxon>asterids</taxon>
        <taxon>campanulids</taxon>
        <taxon>Asterales</taxon>
        <taxon>Asteraceae</taxon>
        <taxon>Carduoideae</taxon>
        <taxon>Cardueae</taxon>
        <taxon>Centaureinae</taxon>
        <taxon>Centaurea</taxon>
    </lineage>
</organism>
<dbReference type="InterPro" id="IPR017451">
    <property type="entry name" value="F-box-assoc_interact_dom"/>
</dbReference>
<evidence type="ECO:0008006" key="5">
    <source>
        <dbReference type="Google" id="ProtNLM"/>
    </source>
</evidence>
<feature type="domain" description="F-box" evidence="2">
    <location>
        <begin position="11"/>
        <end position="49"/>
    </location>
</feature>
<proteinExistence type="predicted"/>
<dbReference type="InterPro" id="IPR036047">
    <property type="entry name" value="F-box-like_dom_sf"/>
</dbReference>
<evidence type="ECO:0000259" key="2">
    <source>
        <dbReference type="Pfam" id="PF12937"/>
    </source>
</evidence>
<evidence type="ECO:0000313" key="4">
    <source>
        <dbReference type="Proteomes" id="UP001172457"/>
    </source>
</evidence>
<dbReference type="Pfam" id="PF12937">
    <property type="entry name" value="F-box-like"/>
    <property type="match status" value="1"/>
</dbReference>
<protein>
    <recommendedName>
        <fullName evidence="5">F-box domain-containing protein</fullName>
    </recommendedName>
</protein>